<dbReference type="SUPFAM" id="SSF56112">
    <property type="entry name" value="Protein kinase-like (PK-like)"/>
    <property type="match status" value="1"/>
</dbReference>
<keyword evidence="5 6" id="KW-0067">ATP-binding</keyword>
<keyword evidence="2" id="KW-0808">Transferase</keyword>
<evidence type="ECO:0000256" key="3">
    <source>
        <dbReference type="ARBA" id="ARBA00022741"/>
    </source>
</evidence>
<keyword evidence="10" id="KW-1185">Reference proteome</keyword>
<dbReference type="FunFam" id="3.30.200.20:FF:000039">
    <property type="entry name" value="receptor-like protein kinase FERONIA"/>
    <property type="match status" value="1"/>
</dbReference>
<dbReference type="InterPro" id="IPR011009">
    <property type="entry name" value="Kinase-like_dom_sf"/>
</dbReference>
<dbReference type="Gene3D" id="1.10.510.10">
    <property type="entry name" value="Transferase(Phosphotransferase) domain 1"/>
    <property type="match status" value="2"/>
</dbReference>
<dbReference type="GO" id="GO:0005524">
    <property type="term" value="F:ATP binding"/>
    <property type="evidence" value="ECO:0007669"/>
    <property type="project" value="UniProtKB-UniRule"/>
</dbReference>
<dbReference type="GO" id="GO:0004674">
    <property type="term" value="F:protein serine/threonine kinase activity"/>
    <property type="evidence" value="ECO:0007669"/>
    <property type="project" value="UniProtKB-KW"/>
</dbReference>
<proteinExistence type="predicted"/>
<name>A0AAV1DSZ2_OLDCO</name>
<evidence type="ECO:0000256" key="7">
    <source>
        <dbReference type="SAM" id="Phobius"/>
    </source>
</evidence>
<feature type="binding site" evidence="6">
    <location>
        <position position="116"/>
    </location>
    <ligand>
        <name>ATP</name>
        <dbReference type="ChEBI" id="CHEBI:30616"/>
    </ligand>
</feature>
<keyword evidence="1" id="KW-0723">Serine/threonine-protein kinase</keyword>
<evidence type="ECO:0000256" key="6">
    <source>
        <dbReference type="PROSITE-ProRule" id="PRU10141"/>
    </source>
</evidence>
<dbReference type="InterPro" id="IPR017441">
    <property type="entry name" value="Protein_kinase_ATP_BS"/>
</dbReference>
<gene>
    <name evidence="9" type="ORF">OLC1_LOCUS18517</name>
</gene>
<evidence type="ECO:0000256" key="5">
    <source>
        <dbReference type="ARBA" id="ARBA00022840"/>
    </source>
</evidence>
<evidence type="ECO:0000313" key="9">
    <source>
        <dbReference type="EMBL" id="CAI9110996.1"/>
    </source>
</evidence>
<reference evidence="9" key="1">
    <citation type="submission" date="2023-03" db="EMBL/GenBank/DDBJ databases">
        <authorList>
            <person name="Julca I."/>
        </authorList>
    </citation>
    <scope>NUCLEOTIDE SEQUENCE</scope>
</reference>
<dbReference type="PROSITE" id="PS50011">
    <property type="entry name" value="PROTEIN_KINASE_DOM"/>
    <property type="match status" value="1"/>
</dbReference>
<keyword evidence="4" id="KW-0418">Kinase</keyword>
<keyword evidence="3 6" id="KW-0547">Nucleotide-binding</keyword>
<evidence type="ECO:0000256" key="4">
    <source>
        <dbReference type="ARBA" id="ARBA00022777"/>
    </source>
</evidence>
<dbReference type="InterPro" id="IPR052059">
    <property type="entry name" value="CR_Ser/Thr_kinase"/>
</dbReference>
<dbReference type="Proteomes" id="UP001161247">
    <property type="component" value="Chromosome 6"/>
</dbReference>
<dbReference type="InterPro" id="IPR001245">
    <property type="entry name" value="Ser-Thr/Tyr_kinase_cat_dom"/>
</dbReference>
<organism evidence="9 10">
    <name type="scientific">Oldenlandia corymbosa var. corymbosa</name>
    <dbReference type="NCBI Taxonomy" id="529605"/>
    <lineage>
        <taxon>Eukaryota</taxon>
        <taxon>Viridiplantae</taxon>
        <taxon>Streptophyta</taxon>
        <taxon>Embryophyta</taxon>
        <taxon>Tracheophyta</taxon>
        <taxon>Spermatophyta</taxon>
        <taxon>Magnoliopsida</taxon>
        <taxon>eudicotyledons</taxon>
        <taxon>Gunneridae</taxon>
        <taxon>Pentapetalae</taxon>
        <taxon>asterids</taxon>
        <taxon>lamiids</taxon>
        <taxon>Gentianales</taxon>
        <taxon>Rubiaceae</taxon>
        <taxon>Rubioideae</taxon>
        <taxon>Spermacoceae</taxon>
        <taxon>Hedyotis-Oldenlandia complex</taxon>
        <taxon>Oldenlandia</taxon>
    </lineage>
</organism>
<protein>
    <submittedName>
        <fullName evidence="9">OLC1v1011127C1</fullName>
    </submittedName>
</protein>
<evidence type="ECO:0000256" key="1">
    <source>
        <dbReference type="ARBA" id="ARBA00022527"/>
    </source>
</evidence>
<keyword evidence="7" id="KW-1133">Transmembrane helix</keyword>
<accession>A0AAV1DSZ2</accession>
<evidence type="ECO:0000259" key="8">
    <source>
        <dbReference type="PROSITE" id="PS50011"/>
    </source>
</evidence>
<evidence type="ECO:0000256" key="2">
    <source>
        <dbReference type="ARBA" id="ARBA00022679"/>
    </source>
</evidence>
<keyword evidence="7" id="KW-0472">Membrane</keyword>
<dbReference type="Pfam" id="PF07714">
    <property type="entry name" value="PK_Tyr_Ser-Thr"/>
    <property type="match status" value="1"/>
</dbReference>
<dbReference type="InterPro" id="IPR000719">
    <property type="entry name" value="Prot_kinase_dom"/>
</dbReference>
<dbReference type="PANTHER" id="PTHR47973">
    <property type="entry name" value="CYSTEINE-RICH RECEPTOR-LIKE PROTEIN KINASE 3"/>
    <property type="match status" value="1"/>
</dbReference>
<sequence length="368" mass="41507">MAEQVVPALPPAESFSRRPVFGRAVLWIGIVAIIASLVVIGYLCFLFKRKLSKYCKLWQNRKDELDAEKLSLKRFQLEELQKATNNFGEECKVGSGAFGDVYVGWFKVQGSLAIKKLHPYSRTSLEEFRNEVRLISKVKHENLVRLVGFCEESGNQGENVMVYEYVSNGSLLDYLRGRGGRILTWKQRVNIAIGAAKVYMQARPNLEEGRIEEIIDANLLIEECNMEMMLQMGQLGLRCVVDTPKERPTMTQVWQELETALQSVVLKQPLSTPQKLENSLTASVVVLDKFPAVIDEPYSQNSSSIDDTRVERFQVDEVDEDPPSFQSPSLRCFEYSISIDAAANYLKGEVTSQSMDEGSSSCLIEPHS</sequence>
<evidence type="ECO:0000313" key="10">
    <source>
        <dbReference type="Proteomes" id="UP001161247"/>
    </source>
</evidence>
<dbReference type="PROSITE" id="PS00107">
    <property type="entry name" value="PROTEIN_KINASE_ATP"/>
    <property type="match status" value="1"/>
</dbReference>
<feature type="transmembrane region" description="Helical" evidence="7">
    <location>
        <begin position="24"/>
        <end position="47"/>
    </location>
</feature>
<keyword evidence="7" id="KW-0812">Transmembrane</keyword>
<dbReference type="AlphaFoldDB" id="A0AAV1DSZ2"/>
<dbReference type="EMBL" id="OX459123">
    <property type="protein sequence ID" value="CAI9110996.1"/>
    <property type="molecule type" value="Genomic_DNA"/>
</dbReference>
<feature type="domain" description="Protein kinase" evidence="8">
    <location>
        <begin position="87"/>
        <end position="368"/>
    </location>
</feature>